<name>F5S5L0_KINKI</name>
<accession>F5S5L0</accession>
<evidence type="ECO:0000313" key="1">
    <source>
        <dbReference type="EMBL" id="EGK10981.1"/>
    </source>
</evidence>
<dbReference type="EMBL" id="AFHS01000015">
    <property type="protein sequence ID" value="EGK10981.1"/>
    <property type="molecule type" value="Genomic_DNA"/>
</dbReference>
<dbReference type="HOGENOM" id="CLU_3217378_0_0_4"/>
<keyword evidence="2" id="KW-1185">Reference proteome</keyword>
<evidence type="ECO:0000313" key="2">
    <source>
        <dbReference type="Proteomes" id="UP000004207"/>
    </source>
</evidence>
<reference evidence="1 2" key="1">
    <citation type="submission" date="2011-04" db="EMBL/GenBank/DDBJ databases">
        <authorList>
            <person name="Muzny D."/>
            <person name="Qin X."/>
            <person name="Deng J."/>
            <person name="Jiang H."/>
            <person name="Liu Y."/>
            <person name="Qu J."/>
            <person name="Song X.-Z."/>
            <person name="Zhang L."/>
            <person name="Thornton R."/>
            <person name="Coyle M."/>
            <person name="Francisco L."/>
            <person name="Jackson L."/>
            <person name="Javaid M."/>
            <person name="Korchina V."/>
            <person name="Kovar C."/>
            <person name="Mata R."/>
            <person name="Mathew T."/>
            <person name="Ngo R."/>
            <person name="Nguyen L."/>
            <person name="Nguyen N."/>
            <person name="Okwuonu G."/>
            <person name="Ongeri F."/>
            <person name="Pham C."/>
            <person name="Simmons D."/>
            <person name="Wilczek-Boney K."/>
            <person name="Hale W."/>
            <person name="Jakkamsetti A."/>
            <person name="Pham P."/>
            <person name="Ruth R."/>
            <person name="San Lucas F."/>
            <person name="Warren J."/>
            <person name="Zhang J."/>
            <person name="Zhao Z."/>
            <person name="Zhou C."/>
            <person name="Zhu D."/>
            <person name="Lee S."/>
            <person name="Bess C."/>
            <person name="Blankenburg K."/>
            <person name="Forbes L."/>
            <person name="Fu Q."/>
            <person name="Gubbala S."/>
            <person name="Hirani K."/>
            <person name="Jayaseelan J.C."/>
            <person name="Lara F."/>
            <person name="Munidasa M."/>
            <person name="Palculict T."/>
            <person name="Patil S."/>
            <person name="Pu L.-L."/>
            <person name="Saada N."/>
            <person name="Tang L."/>
            <person name="Weissenberger G."/>
            <person name="Zhu Y."/>
            <person name="Hemphill L."/>
            <person name="Shang Y."/>
            <person name="Youmans B."/>
            <person name="Ayvaz T."/>
            <person name="Ross M."/>
            <person name="Santibanez J."/>
            <person name="Aqrawi P."/>
            <person name="Gross S."/>
            <person name="Joshi V."/>
            <person name="Fowler G."/>
            <person name="Nazareth L."/>
            <person name="Reid J."/>
            <person name="Worley K."/>
            <person name="Petrosino J."/>
            <person name="Highlander S."/>
            <person name="Gibbs R."/>
        </authorList>
    </citation>
    <scope>NUCLEOTIDE SEQUENCE [LARGE SCALE GENOMIC DNA]</scope>
    <source>
        <strain evidence="1 2">ATCC 23330</strain>
    </source>
</reference>
<organism evidence="1 2">
    <name type="scientific">Kingella kingae ATCC 23330</name>
    <dbReference type="NCBI Taxonomy" id="887327"/>
    <lineage>
        <taxon>Bacteria</taxon>
        <taxon>Pseudomonadati</taxon>
        <taxon>Pseudomonadota</taxon>
        <taxon>Betaproteobacteria</taxon>
        <taxon>Neisseriales</taxon>
        <taxon>Neisseriaceae</taxon>
        <taxon>Kingella</taxon>
    </lineage>
</organism>
<proteinExistence type="predicted"/>
<dbReference type="Proteomes" id="UP000004207">
    <property type="component" value="Unassembled WGS sequence"/>
</dbReference>
<dbReference type="AlphaFoldDB" id="F5S5L0"/>
<protein>
    <submittedName>
        <fullName evidence="1">Uncharacterized protein</fullName>
    </submittedName>
</protein>
<gene>
    <name evidence="1" type="ORF">HMPREF0476_0493</name>
</gene>
<comment type="caution">
    <text evidence="1">The sequence shown here is derived from an EMBL/GenBank/DDBJ whole genome shotgun (WGS) entry which is preliminary data.</text>
</comment>
<sequence>MSPCPIFISFHYNTIAQIEPNFETLLSKSNLVTKDGDLVKTSVN</sequence>